<sequence>MLIRLFLSLSCLLVYRNVIAETPAERLYLLGYQIPAEARADVIAEDRATLQAYAAQEHSWFHPESQETPTFRREQYDKYALDGLCKIDILDCLPDLRKNPLPYQQAIAQLASVYADLEQLQKAEPSEISSIFPKDIQRIDVEPLPSYPYLLRPLLTRHALLLTQAPEQSAAPICEGIAFAKKLINSRQNLIQSLIGDALLRHELNLLSEWRTQTAQTLPMECKQALEPLPIESVDFCPLMQSEAQYTVNYLQSLKNLPLFYHQEKTIANIHLNYAPYCSAQWRATIVADNPAQTPAIVTAKARSSENAKNCALNSIGCLLSNVSVSTLENDTQYQHRLQDANARLRLWQFAQTHTCDNKAFLPTDWAAARELQTNGEYWQIRAYHSRFGEYLRAPCFK</sequence>
<gene>
    <name evidence="2" type="ORF">NCTC13337_00658</name>
</gene>
<dbReference type="Proteomes" id="UP000254601">
    <property type="component" value="Unassembled WGS sequence"/>
</dbReference>
<protein>
    <submittedName>
        <fullName evidence="2">Uncharacterized protein</fullName>
    </submittedName>
</protein>
<evidence type="ECO:0000313" key="3">
    <source>
        <dbReference type="Proteomes" id="UP000254601"/>
    </source>
</evidence>
<reference evidence="2 3" key="1">
    <citation type="submission" date="2018-06" db="EMBL/GenBank/DDBJ databases">
        <authorList>
            <consortium name="Pathogen Informatics"/>
            <person name="Doyle S."/>
        </authorList>
    </citation>
    <scope>NUCLEOTIDE SEQUENCE [LARGE SCALE GENOMIC DNA]</scope>
    <source>
        <strain evidence="2 3">NCTC13337</strain>
    </source>
</reference>
<dbReference type="RefSeq" id="WP_072576767.1">
    <property type="nucleotide sequence ID" value="NZ_LWHB01000098.1"/>
</dbReference>
<keyword evidence="3" id="KW-1185">Reference proteome</keyword>
<organism evidence="2 3">
    <name type="scientific">Suttonella ornithocola</name>
    <dbReference type="NCBI Taxonomy" id="279832"/>
    <lineage>
        <taxon>Bacteria</taxon>
        <taxon>Pseudomonadati</taxon>
        <taxon>Pseudomonadota</taxon>
        <taxon>Gammaproteobacteria</taxon>
        <taxon>Cardiobacteriales</taxon>
        <taxon>Cardiobacteriaceae</taxon>
        <taxon>Suttonella</taxon>
    </lineage>
</organism>
<evidence type="ECO:0000256" key="1">
    <source>
        <dbReference type="SAM" id="SignalP"/>
    </source>
</evidence>
<feature type="chain" id="PRO_5017004087" evidence="1">
    <location>
        <begin position="21"/>
        <end position="398"/>
    </location>
</feature>
<feature type="signal peptide" evidence="1">
    <location>
        <begin position="1"/>
        <end position="20"/>
    </location>
</feature>
<name>A0A380MQT9_9GAMM</name>
<dbReference type="AlphaFoldDB" id="A0A380MQT9"/>
<accession>A0A380MQT9</accession>
<keyword evidence="1" id="KW-0732">Signal</keyword>
<evidence type="ECO:0000313" key="2">
    <source>
        <dbReference type="EMBL" id="SUO94293.1"/>
    </source>
</evidence>
<proteinExistence type="predicted"/>
<dbReference type="EMBL" id="UHIC01000001">
    <property type="protein sequence ID" value="SUO94293.1"/>
    <property type="molecule type" value="Genomic_DNA"/>
</dbReference>